<organism evidence="9 10">
    <name type="scientific">Crotalus adamanteus</name>
    <name type="common">Eastern diamondback rattlesnake</name>
    <dbReference type="NCBI Taxonomy" id="8729"/>
    <lineage>
        <taxon>Eukaryota</taxon>
        <taxon>Metazoa</taxon>
        <taxon>Chordata</taxon>
        <taxon>Craniata</taxon>
        <taxon>Vertebrata</taxon>
        <taxon>Euteleostomi</taxon>
        <taxon>Lepidosauria</taxon>
        <taxon>Squamata</taxon>
        <taxon>Bifurcata</taxon>
        <taxon>Unidentata</taxon>
        <taxon>Episquamata</taxon>
        <taxon>Toxicofera</taxon>
        <taxon>Serpentes</taxon>
        <taxon>Colubroidea</taxon>
        <taxon>Viperidae</taxon>
        <taxon>Crotalinae</taxon>
        <taxon>Crotalus</taxon>
    </lineage>
</organism>
<evidence type="ECO:0000256" key="1">
    <source>
        <dbReference type="ARBA" id="ARBA00004613"/>
    </source>
</evidence>
<dbReference type="AlphaFoldDB" id="A0AAW1AUK9"/>
<keyword evidence="4" id="KW-0732">Signal</keyword>
<evidence type="ECO:0000256" key="5">
    <source>
        <dbReference type="ARBA" id="ARBA00022737"/>
    </source>
</evidence>
<feature type="region of interest" description="Disordered" evidence="7">
    <location>
        <begin position="53"/>
        <end position="73"/>
    </location>
</feature>
<dbReference type="GO" id="GO:0005615">
    <property type="term" value="C:extracellular space"/>
    <property type="evidence" value="ECO:0007669"/>
    <property type="project" value="TreeGrafter"/>
</dbReference>
<dbReference type="Pfam" id="PF19548">
    <property type="entry name" value="CHRDL_1_2_C"/>
    <property type="match status" value="1"/>
</dbReference>
<evidence type="ECO:0000313" key="10">
    <source>
        <dbReference type="Proteomes" id="UP001474421"/>
    </source>
</evidence>
<evidence type="ECO:0000256" key="4">
    <source>
        <dbReference type="ARBA" id="ARBA00022729"/>
    </source>
</evidence>
<accession>A0AAW1AUK9</accession>
<dbReference type="InterPro" id="IPR045717">
    <property type="entry name" value="CHRDL1/2"/>
</dbReference>
<dbReference type="Pfam" id="PF00093">
    <property type="entry name" value="VWC"/>
    <property type="match status" value="1"/>
</dbReference>
<dbReference type="EMBL" id="JAOTOJ010000013">
    <property type="protein sequence ID" value="KAK9393423.1"/>
    <property type="molecule type" value="Genomic_DNA"/>
</dbReference>
<keyword evidence="5" id="KW-0677">Repeat</keyword>
<comment type="caution">
    <text evidence="9">The sequence shown here is derived from an EMBL/GenBank/DDBJ whole genome shotgun (WGS) entry which is preliminary data.</text>
</comment>
<evidence type="ECO:0000256" key="2">
    <source>
        <dbReference type="ARBA" id="ARBA00022473"/>
    </source>
</evidence>
<comment type="subcellular location">
    <subcellularLocation>
        <location evidence="1">Secreted</location>
    </subcellularLocation>
</comment>
<evidence type="ECO:0000313" key="9">
    <source>
        <dbReference type="EMBL" id="KAK9393423.1"/>
    </source>
</evidence>
<dbReference type="InterPro" id="IPR045716">
    <property type="entry name" value="CHRDL_1/2_C"/>
</dbReference>
<dbReference type="GO" id="GO:0036122">
    <property type="term" value="F:BMP binding"/>
    <property type="evidence" value="ECO:0007669"/>
    <property type="project" value="TreeGrafter"/>
</dbReference>
<dbReference type="Gene3D" id="6.20.200.20">
    <property type="match status" value="1"/>
</dbReference>
<sequence length="302" mass="34127">MQEGEVYCALKTCPKLTCASPVSVSDSCCQVCKDEESLGDLDDDFLLQPANREVRHSPPSQPESSNSSPRLANDLLQYHPGGANYRYLPNTSQRSGTTVHIILNNQQKVGQVCVSNGKTYSQGETWHPFLRIYGIVECVLCTCNGTKPECKTIKCPHQYPCEEPKKIEGKCCKVCPEEIESQLPDDEDYFCGEETFPVYEAVVNTSRKTLQRVALEKNETSEVEIYTWTFKRGLLSHFNIEVMPKEEFRELPHFVQITKTSLNMWKIFSEGAAHINQMCENGDCRTEVEELLKDLYLGQGGC</sequence>
<keyword evidence="10" id="KW-1185">Reference proteome</keyword>
<dbReference type="Proteomes" id="UP001474421">
    <property type="component" value="Unassembled WGS sequence"/>
</dbReference>
<proteinExistence type="predicted"/>
<dbReference type="GO" id="GO:0030154">
    <property type="term" value="P:cell differentiation"/>
    <property type="evidence" value="ECO:0007669"/>
    <property type="project" value="TreeGrafter"/>
</dbReference>
<feature type="domain" description="VWFC" evidence="8">
    <location>
        <begin position="111"/>
        <end position="176"/>
    </location>
</feature>
<evidence type="ECO:0000256" key="6">
    <source>
        <dbReference type="ARBA" id="ARBA00023180"/>
    </source>
</evidence>
<reference evidence="9 10" key="1">
    <citation type="journal article" date="2024" name="Proc. Natl. Acad. Sci. U.S.A.">
        <title>The genetic regulatory architecture and epigenomic basis for age-related changes in rattlesnake venom.</title>
        <authorList>
            <person name="Hogan M.P."/>
            <person name="Holding M.L."/>
            <person name="Nystrom G.S."/>
            <person name="Colston T.J."/>
            <person name="Bartlett D.A."/>
            <person name="Mason A.J."/>
            <person name="Ellsworth S.A."/>
            <person name="Rautsaw R.M."/>
            <person name="Lawrence K.C."/>
            <person name="Strickland J.L."/>
            <person name="He B."/>
            <person name="Fraser P."/>
            <person name="Margres M.J."/>
            <person name="Gilbert D.M."/>
            <person name="Gibbs H.L."/>
            <person name="Parkinson C.L."/>
            <person name="Rokyta D.R."/>
        </authorList>
    </citation>
    <scope>NUCLEOTIDE SEQUENCE [LARGE SCALE GENOMIC DNA]</scope>
    <source>
        <strain evidence="9">DRR0105</strain>
    </source>
</reference>
<dbReference type="PANTHER" id="PTHR46303:SF2">
    <property type="entry name" value="CHORDIN-LIKE PROTEIN 1"/>
    <property type="match status" value="1"/>
</dbReference>
<dbReference type="SMART" id="SM00214">
    <property type="entry name" value="VWC"/>
    <property type="match status" value="1"/>
</dbReference>
<dbReference type="InterPro" id="IPR001007">
    <property type="entry name" value="VWF_dom"/>
</dbReference>
<evidence type="ECO:0000256" key="7">
    <source>
        <dbReference type="SAM" id="MobiDB-lite"/>
    </source>
</evidence>
<evidence type="ECO:0000256" key="3">
    <source>
        <dbReference type="ARBA" id="ARBA00022525"/>
    </source>
</evidence>
<name>A0AAW1AUK9_CROAD</name>
<keyword evidence="6" id="KW-0325">Glycoprotein</keyword>
<evidence type="ECO:0000259" key="8">
    <source>
        <dbReference type="PROSITE" id="PS50184"/>
    </source>
</evidence>
<protein>
    <submittedName>
        <fullName evidence="9">Chordin-like 1</fullName>
    </submittedName>
</protein>
<dbReference type="SUPFAM" id="SSF57603">
    <property type="entry name" value="FnI-like domain"/>
    <property type="match status" value="1"/>
</dbReference>
<dbReference type="GO" id="GO:0030514">
    <property type="term" value="P:negative regulation of BMP signaling pathway"/>
    <property type="evidence" value="ECO:0007669"/>
    <property type="project" value="TreeGrafter"/>
</dbReference>
<gene>
    <name evidence="9" type="ORF">NXF25_015875</name>
</gene>
<dbReference type="PROSITE" id="PS01208">
    <property type="entry name" value="VWFC_1"/>
    <property type="match status" value="1"/>
</dbReference>
<dbReference type="PROSITE" id="PS50184">
    <property type="entry name" value="VWFC_2"/>
    <property type="match status" value="1"/>
</dbReference>
<keyword evidence="3" id="KW-0964">Secreted</keyword>
<keyword evidence="2" id="KW-0217">Developmental protein</keyword>
<dbReference type="PANTHER" id="PTHR46303">
    <property type="entry name" value="VWFC DOMAIN-CONTAINING PROTEIN"/>
    <property type="match status" value="1"/>
</dbReference>